<name>A0A2P7U0J9_9NEIS</name>
<sequence length="86" mass="10201">MRARYPTLLRLLLFCSKMCDADEMRTHPRHGKEGDVLCFYVTCRGEYLALIHLKMNARGRPDTPYPIFARKAKLYLELKRFLGFFE</sequence>
<accession>A0A2P7U0J9</accession>
<keyword evidence="2" id="KW-1185">Reference proteome</keyword>
<dbReference type="AlphaFoldDB" id="A0A2P7U0J9"/>
<dbReference type="Proteomes" id="UP000241868">
    <property type="component" value="Unassembled WGS sequence"/>
</dbReference>
<proteinExistence type="predicted"/>
<dbReference type="EMBL" id="PXYY01000027">
    <property type="protein sequence ID" value="PSJ80502.1"/>
    <property type="molecule type" value="Genomic_DNA"/>
</dbReference>
<reference evidence="1 2" key="1">
    <citation type="submission" date="2018-03" db="EMBL/GenBank/DDBJ databases">
        <title>Neisseria weixii sp. nov., isolated from the intestinal contents of Tibetan Plateau pika (Ochotona curzoniae) in Yushu, Qinghai Province, China.</title>
        <authorList>
            <person name="Gui Z."/>
        </authorList>
    </citation>
    <scope>NUCLEOTIDE SEQUENCE [LARGE SCALE GENOMIC DNA]</scope>
    <source>
        <strain evidence="1 2">ATCC 51483</strain>
    </source>
</reference>
<evidence type="ECO:0000313" key="1">
    <source>
        <dbReference type="EMBL" id="PSJ80502.1"/>
    </source>
</evidence>
<gene>
    <name evidence="1" type="ORF">C7N83_05815</name>
</gene>
<protein>
    <submittedName>
        <fullName evidence="1">Uncharacterized protein</fullName>
    </submittedName>
</protein>
<comment type="caution">
    <text evidence="1">The sequence shown here is derived from an EMBL/GenBank/DDBJ whole genome shotgun (WGS) entry which is preliminary data.</text>
</comment>
<evidence type="ECO:0000313" key="2">
    <source>
        <dbReference type="Proteomes" id="UP000241868"/>
    </source>
</evidence>
<organism evidence="1 2">
    <name type="scientific">Neisseria iguanae</name>
    <dbReference type="NCBI Taxonomy" id="90242"/>
    <lineage>
        <taxon>Bacteria</taxon>
        <taxon>Pseudomonadati</taxon>
        <taxon>Pseudomonadota</taxon>
        <taxon>Betaproteobacteria</taxon>
        <taxon>Neisseriales</taxon>
        <taxon>Neisseriaceae</taxon>
        <taxon>Neisseria</taxon>
    </lineage>
</organism>